<feature type="compositionally biased region" description="Basic residues" evidence="1">
    <location>
        <begin position="25"/>
        <end position="41"/>
    </location>
</feature>
<accession>X1CBR3</accession>
<comment type="caution">
    <text evidence="2">The sequence shown here is derived from an EMBL/GenBank/DDBJ whole genome shotgun (WGS) entry which is preliminary data.</text>
</comment>
<organism evidence="2">
    <name type="scientific">marine sediment metagenome</name>
    <dbReference type="NCBI Taxonomy" id="412755"/>
    <lineage>
        <taxon>unclassified sequences</taxon>
        <taxon>metagenomes</taxon>
        <taxon>ecological metagenomes</taxon>
    </lineage>
</organism>
<feature type="non-terminal residue" evidence="2">
    <location>
        <position position="47"/>
    </location>
</feature>
<reference evidence="2" key="1">
    <citation type="journal article" date="2014" name="Front. Microbiol.">
        <title>High frequency of phylogenetically diverse reductive dehalogenase-homologous genes in deep subseafloor sedimentary metagenomes.</title>
        <authorList>
            <person name="Kawai M."/>
            <person name="Futagami T."/>
            <person name="Toyoda A."/>
            <person name="Takaki Y."/>
            <person name="Nishi S."/>
            <person name="Hori S."/>
            <person name="Arai W."/>
            <person name="Tsubouchi T."/>
            <person name="Morono Y."/>
            <person name="Uchiyama I."/>
            <person name="Ito T."/>
            <person name="Fujiyama A."/>
            <person name="Inagaki F."/>
            <person name="Takami H."/>
        </authorList>
    </citation>
    <scope>NUCLEOTIDE SEQUENCE</scope>
    <source>
        <strain evidence="2">Expedition CK06-06</strain>
    </source>
</reference>
<name>X1CBR3_9ZZZZ</name>
<sequence>MAVKTYKPRTPSRRYVSTVDYSGLTKKKPHKKLTAGKKKTAGRNVQG</sequence>
<evidence type="ECO:0000313" key="2">
    <source>
        <dbReference type="EMBL" id="GAG90657.1"/>
    </source>
</evidence>
<feature type="region of interest" description="Disordered" evidence="1">
    <location>
        <begin position="21"/>
        <end position="47"/>
    </location>
</feature>
<dbReference type="Gene3D" id="2.40.50.140">
    <property type="entry name" value="Nucleic acid-binding proteins"/>
    <property type="match status" value="1"/>
</dbReference>
<proteinExistence type="predicted"/>
<dbReference type="SUPFAM" id="SSF50249">
    <property type="entry name" value="Nucleic acid-binding proteins"/>
    <property type="match status" value="1"/>
</dbReference>
<protein>
    <recommendedName>
        <fullName evidence="3">50S ribosomal protein L2</fullName>
    </recommendedName>
</protein>
<evidence type="ECO:0000256" key="1">
    <source>
        <dbReference type="SAM" id="MobiDB-lite"/>
    </source>
</evidence>
<dbReference type="InterPro" id="IPR012340">
    <property type="entry name" value="NA-bd_OB-fold"/>
</dbReference>
<gene>
    <name evidence="2" type="ORF">S01H4_50205</name>
</gene>
<dbReference type="EMBL" id="BART01028482">
    <property type="protein sequence ID" value="GAG90657.1"/>
    <property type="molecule type" value="Genomic_DNA"/>
</dbReference>
<evidence type="ECO:0008006" key="3">
    <source>
        <dbReference type="Google" id="ProtNLM"/>
    </source>
</evidence>
<dbReference type="AlphaFoldDB" id="X1CBR3"/>